<dbReference type="GO" id="GO:0003941">
    <property type="term" value="F:L-serine ammonia-lyase activity"/>
    <property type="evidence" value="ECO:0007669"/>
    <property type="project" value="TreeGrafter"/>
</dbReference>
<evidence type="ECO:0000256" key="2">
    <source>
        <dbReference type="ARBA" id="ARBA00010869"/>
    </source>
</evidence>
<protein>
    <submittedName>
        <fullName evidence="5">L-threo-3-hydroxyaspartate ammonia-lyase-like</fullName>
    </submittedName>
</protein>
<sequence>MLWPDSPSFLNTVADSIRLQAIGHLAFPIICDNANSRVFTVTDDQMIEGMKLSFERLKQVVEAASGAGVYAALNLINDVQPMARKVGVILCGGNVDLENLPWIAATTSY</sequence>
<organism evidence="5 6">
    <name type="scientific">Homarus americanus</name>
    <name type="common">American lobster</name>
    <dbReference type="NCBI Taxonomy" id="6706"/>
    <lineage>
        <taxon>Eukaryota</taxon>
        <taxon>Metazoa</taxon>
        <taxon>Ecdysozoa</taxon>
        <taxon>Arthropoda</taxon>
        <taxon>Crustacea</taxon>
        <taxon>Multicrustacea</taxon>
        <taxon>Malacostraca</taxon>
        <taxon>Eumalacostraca</taxon>
        <taxon>Eucarida</taxon>
        <taxon>Decapoda</taxon>
        <taxon>Pleocyemata</taxon>
        <taxon>Astacidea</taxon>
        <taxon>Nephropoidea</taxon>
        <taxon>Nephropidae</taxon>
        <taxon>Homarus</taxon>
    </lineage>
</organism>
<keyword evidence="3" id="KW-0663">Pyridoxal phosphate</keyword>
<dbReference type="Gene3D" id="3.40.50.1100">
    <property type="match status" value="1"/>
</dbReference>
<dbReference type="PANTHER" id="PTHR43050:SF1">
    <property type="entry name" value="SERINE RACEMASE"/>
    <property type="match status" value="1"/>
</dbReference>
<feature type="domain" description="Tryptophan synthase beta chain-like PALP" evidence="4">
    <location>
        <begin position="10"/>
        <end position="92"/>
    </location>
</feature>
<accession>A0A8J5N2R8</accession>
<dbReference type="EMBL" id="JAHLQT010011632">
    <property type="protein sequence ID" value="KAG7172069.1"/>
    <property type="molecule type" value="Genomic_DNA"/>
</dbReference>
<evidence type="ECO:0000256" key="1">
    <source>
        <dbReference type="ARBA" id="ARBA00001933"/>
    </source>
</evidence>
<gene>
    <name evidence="5" type="primary">thadh-L</name>
    <name evidence="5" type="ORF">Hamer_G001062</name>
</gene>
<dbReference type="GO" id="GO:0000287">
    <property type="term" value="F:magnesium ion binding"/>
    <property type="evidence" value="ECO:0007669"/>
    <property type="project" value="TreeGrafter"/>
</dbReference>
<dbReference type="Pfam" id="PF00291">
    <property type="entry name" value="PALP"/>
    <property type="match status" value="1"/>
</dbReference>
<comment type="cofactor">
    <cofactor evidence="1">
        <name>pyridoxal 5'-phosphate</name>
        <dbReference type="ChEBI" id="CHEBI:597326"/>
    </cofactor>
</comment>
<dbReference type="GO" id="GO:0030170">
    <property type="term" value="F:pyridoxal phosphate binding"/>
    <property type="evidence" value="ECO:0007669"/>
    <property type="project" value="TreeGrafter"/>
</dbReference>
<evidence type="ECO:0000313" key="5">
    <source>
        <dbReference type="EMBL" id="KAG7172069.1"/>
    </source>
</evidence>
<keyword evidence="6" id="KW-1185">Reference proteome</keyword>
<dbReference type="InterPro" id="IPR036052">
    <property type="entry name" value="TrpB-like_PALP_sf"/>
</dbReference>
<comment type="similarity">
    <text evidence="2">Belongs to the serine/threonine dehydratase family.</text>
</comment>
<dbReference type="GO" id="GO:0030378">
    <property type="term" value="F:serine racemase activity"/>
    <property type="evidence" value="ECO:0007669"/>
    <property type="project" value="TreeGrafter"/>
</dbReference>
<proteinExistence type="inferred from homology"/>
<evidence type="ECO:0000259" key="4">
    <source>
        <dbReference type="Pfam" id="PF00291"/>
    </source>
</evidence>
<dbReference type="PANTHER" id="PTHR43050">
    <property type="entry name" value="SERINE / THREONINE RACEMASE FAMILY MEMBER"/>
    <property type="match status" value="1"/>
</dbReference>
<dbReference type="InterPro" id="IPR001926">
    <property type="entry name" value="TrpB-like_PALP"/>
</dbReference>
<reference evidence="5" key="1">
    <citation type="journal article" date="2021" name="Sci. Adv.">
        <title>The American lobster genome reveals insights on longevity, neural, and immune adaptations.</title>
        <authorList>
            <person name="Polinski J.M."/>
            <person name="Zimin A.V."/>
            <person name="Clark K.F."/>
            <person name="Kohn A.B."/>
            <person name="Sadowski N."/>
            <person name="Timp W."/>
            <person name="Ptitsyn A."/>
            <person name="Khanna P."/>
            <person name="Romanova D.Y."/>
            <person name="Williams P."/>
            <person name="Greenwood S.J."/>
            <person name="Moroz L.L."/>
            <person name="Walt D.R."/>
            <person name="Bodnar A.G."/>
        </authorList>
    </citation>
    <scope>NUCLEOTIDE SEQUENCE</scope>
    <source>
        <strain evidence="5">GMGI-L3</strain>
    </source>
</reference>
<comment type="caution">
    <text evidence="5">The sequence shown here is derived from an EMBL/GenBank/DDBJ whole genome shotgun (WGS) entry which is preliminary data.</text>
</comment>
<dbReference type="GO" id="GO:0070179">
    <property type="term" value="P:D-serine biosynthetic process"/>
    <property type="evidence" value="ECO:0007669"/>
    <property type="project" value="TreeGrafter"/>
</dbReference>
<dbReference type="GO" id="GO:0005524">
    <property type="term" value="F:ATP binding"/>
    <property type="evidence" value="ECO:0007669"/>
    <property type="project" value="TreeGrafter"/>
</dbReference>
<evidence type="ECO:0000256" key="3">
    <source>
        <dbReference type="ARBA" id="ARBA00022898"/>
    </source>
</evidence>
<evidence type="ECO:0000313" key="6">
    <source>
        <dbReference type="Proteomes" id="UP000747542"/>
    </source>
</evidence>
<name>A0A8J5N2R8_HOMAM</name>
<dbReference type="SUPFAM" id="SSF53686">
    <property type="entry name" value="Tryptophan synthase beta subunit-like PLP-dependent enzymes"/>
    <property type="match status" value="1"/>
</dbReference>
<dbReference type="GO" id="GO:0018114">
    <property type="term" value="F:threonine racemase activity"/>
    <property type="evidence" value="ECO:0007669"/>
    <property type="project" value="TreeGrafter"/>
</dbReference>
<dbReference type="AlphaFoldDB" id="A0A8J5N2R8"/>
<dbReference type="Proteomes" id="UP000747542">
    <property type="component" value="Unassembled WGS sequence"/>
</dbReference>